<name>A0A644ZGZ9_9ZZZZ</name>
<comment type="caution">
    <text evidence="1">The sequence shown here is derived from an EMBL/GenBank/DDBJ whole genome shotgun (WGS) entry which is preliminary data.</text>
</comment>
<evidence type="ECO:0000313" key="1">
    <source>
        <dbReference type="EMBL" id="MPM37963.1"/>
    </source>
</evidence>
<sequence>MFVSAGNLACPVGITYCDFPQDAQRITELGAAAVDADAAAVPTIGQVHRPDVPLLQQPSDLVFLNLQILAVRSVIRREQCIRHFAAVDFGRIDSVRCHPQRCPHDFFFRIKRKRPLQQFDRMQPFLHRQLWQNLAGKHFLERKNRLFIDRRLDRLDPFAFPFLHFFFQHSISSL</sequence>
<dbReference type="EMBL" id="VSSQ01008125">
    <property type="protein sequence ID" value="MPM37963.1"/>
    <property type="molecule type" value="Genomic_DNA"/>
</dbReference>
<reference evidence="1" key="1">
    <citation type="submission" date="2019-08" db="EMBL/GenBank/DDBJ databases">
        <authorList>
            <person name="Kucharzyk K."/>
            <person name="Murdoch R.W."/>
            <person name="Higgins S."/>
            <person name="Loffler F."/>
        </authorList>
    </citation>
    <scope>NUCLEOTIDE SEQUENCE</scope>
</reference>
<dbReference type="AlphaFoldDB" id="A0A644ZGZ9"/>
<organism evidence="1">
    <name type="scientific">bioreactor metagenome</name>
    <dbReference type="NCBI Taxonomy" id="1076179"/>
    <lineage>
        <taxon>unclassified sequences</taxon>
        <taxon>metagenomes</taxon>
        <taxon>ecological metagenomes</taxon>
    </lineage>
</organism>
<accession>A0A644ZGZ9</accession>
<gene>
    <name evidence="1" type="ORF">SDC9_84585</name>
</gene>
<proteinExistence type="predicted"/>
<protein>
    <submittedName>
        <fullName evidence="1">Uncharacterized protein</fullName>
    </submittedName>
</protein>